<dbReference type="Pfam" id="PF18013">
    <property type="entry name" value="Phage_lysozyme2"/>
    <property type="match status" value="1"/>
</dbReference>
<dbReference type="Gene3D" id="1.10.530.10">
    <property type="match status" value="1"/>
</dbReference>
<proteinExistence type="predicted"/>
<dbReference type="InterPro" id="IPR038765">
    <property type="entry name" value="Papain-like_cys_pep_sf"/>
</dbReference>
<dbReference type="SUPFAM" id="SSF54001">
    <property type="entry name" value="Cysteine proteinases"/>
    <property type="match status" value="1"/>
</dbReference>
<evidence type="ECO:0000313" key="3">
    <source>
        <dbReference type="Proteomes" id="UP000054230"/>
    </source>
</evidence>
<dbReference type="SMR" id="A0A0V8D458"/>
<dbReference type="PROSITE" id="PS50911">
    <property type="entry name" value="CHAP"/>
    <property type="match status" value="1"/>
</dbReference>
<dbReference type="PATRIC" id="fig|1360.106.peg.2675"/>
<evidence type="ECO:0000259" key="1">
    <source>
        <dbReference type="PROSITE" id="PS50911"/>
    </source>
</evidence>
<dbReference type="Proteomes" id="UP000054230">
    <property type="component" value="Unassembled WGS sequence"/>
</dbReference>
<dbReference type="Pfam" id="PF05257">
    <property type="entry name" value="CHAP"/>
    <property type="match status" value="1"/>
</dbReference>
<reference evidence="3" key="1">
    <citation type="submission" date="2015-10" db="EMBL/GenBank/DDBJ databases">
        <title>Draft Genome Sequences of 11 Lactococcus lactis subspecies cremoris strains.</title>
        <authorList>
            <person name="Wels M."/>
            <person name="Backus L."/>
            <person name="Boekhorst J."/>
            <person name="Dijkstra A."/>
            <person name="Beerthuizen M."/>
            <person name="Kelly W."/>
            <person name="Siezen R."/>
            <person name="Bachmann H."/>
            <person name="Van Hijum S."/>
        </authorList>
    </citation>
    <scope>NUCLEOTIDE SEQUENCE [LARGE SCALE GENOMIC DNA]</scope>
    <source>
        <strain evidence="3">LMG8520</strain>
    </source>
</reference>
<dbReference type="RefSeq" id="WP_061778395.1">
    <property type="nucleotide sequence ID" value="NZ_LKLP01000083.1"/>
</dbReference>
<feature type="domain" description="Peptidase C51" evidence="1">
    <location>
        <begin position="225"/>
        <end position="356"/>
    </location>
</feature>
<evidence type="ECO:0000313" key="2">
    <source>
        <dbReference type="EMBL" id="KSU08322.1"/>
    </source>
</evidence>
<dbReference type="InterPro" id="IPR007921">
    <property type="entry name" value="CHAP_dom"/>
</dbReference>
<sequence length="358" mass="39074">MIKKKMKRKIALSIVPLLLPVFFVLTFVFVLFNVVIADESSNNSNVTVNTTQQQVAKTIWDKALKEGATKEGAAGLIGNNQHESGGLIPSAIQGQAPYDEGKAMDKSVDGYGFGLPQMDGGRRVNMLNYAKSQNKSWTDTNIQVEYMFEHDGSDSTLLKQLVKETNVNQATEDIMRKWERAGAVDSLSQLQEYAQYWYTFFTTGGDNSNSSGTTGNGGSGITSDIPSGWTLDKPINTSGYIASSYEYKQCTWFTWNRAKDFGITFSPYMGNGADWQHQAGYSVTTTPVLHSGVSFSGGQTVGGQWNADPQYGHVAFVEGIHSDGSVLISQSGTGFSTVYTFQVLTKAQASQLHYVIGK</sequence>
<dbReference type="AlphaFoldDB" id="A0A0V8D458"/>
<comment type="caution">
    <text evidence="2">The sequence shown here is derived from an EMBL/GenBank/DDBJ whole genome shotgun (WGS) entry which is preliminary data.</text>
</comment>
<organism evidence="2 3">
    <name type="scientific">Lactococcus lactis subsp. lactis</name>
    <name type="common">Streptococcus lactis</name>
    <dbReference type="NCBI Taxonomy" id="1360"/>
    <lineage>
        <taxon>Bacteria</taxon>
        <taxon>Bacillati</taxon>
        <taxon>Bacillota</taxon>
        <taxon>Bacilli</taxon>
        <taxon>Lactobacillales</taxon>
        <taxon>Streptococcaceae</taxon>
        <taxon>Lactococcus</taxon>
    </lineage>
</organism>
<dbReference type="InterPro" id="IPR041219">
    <property type="entry name" value="Phage_lysozyme2"/>
</dbReference>
<name>A0A0V8D458_LACLL</name>
<dbReference type="Gene3D" id="3.90.1720.10">
    <property type="entry name" value="endopeptidase domain like (from Nostoc punctiforme)"/>
    <property type="match status" value="1"/>
</dbReference>
<dbReference type="EMBL" id="LKLP01000083">
    <property type="protein sequence ID" value="KSU08322.1"/>
    <property type="molecule type" value="Genomic_DNA"/>
</dbReference>
<accession>A0A0V8D458</accession>
<gene>
    <name evidence="2" type="ORF">LMG8520_1604</name>
</gene>
<protein>
    <submittedName>
        <fullName evidence="2">Immunogenic secreted protein-like protein</fullName>
    </submittedName>
</protein>